<feature type="transmembrane region" description="Helical" evidence="1">
    <location>
        <begin position="136"/>
        <end position="151"/>
    </location>
</feature>
<evidence type="ECO:0000256" key="1">
    <source>
        <dbReference type="SAM" id="Phobius"/>
    </source>
</evidence>
<dbReference type="Proteomes" id="UP000650616">
    <property type="component" value="Unassembled WGS sequence"/>
</dbReference>
<feature type="transmembrane region" description="Helical" evidence="1">
    <location>
        <begin position="111"/>
        <end position="129"/>
    </location>
</feature>
<feature type="transmembrane region" description="Helical" evidence="1">
    <location>
        <begin position="157"/>
        <end position="177"/>
    </location>
</feature>
<feature type="transmembrane region" description="Helical" evidence="1">
    <location>
        <begin position="12"/>
        <end position="35"/>
    </location>
</feature>
<dbReference type="AlphaFoldDB" id="A0AAW3ZWT0"/>
<dbReference type="EMBL" id="LIWG01000002">
    <property type="protein sequence ID" value="MBE3607616.1"/>
    <property type="molecule type" value="Genomic_DNA"/>
</dbReference>
<keyword evidence="1" id="KW-0472">Membrane</keyword>
<dbReference type="Pfam" id="PF14897">
    <property type="entry name" value="EpsG"/>
    <property type="match status" value="1"/>
</dbReference>
<sequence>MSSTERYLNQNYIKLISVVLFIFIMSLVSMFSYGVGADDDGYLYHWDNILSLDKYILLGEMPYEIGLKWFYVFMFSFFKIFTNDISVFKFFNTFIALSVLAYAYFKITAKYYFILLLYTVIYLFVDVYIDQYRSGLASAFGLLAIVLFSEGKTKLSLLWLLLGCIIHNSLIWLLIIYST</sequence>
<accession>A0AAW3ZWT0</accession>
<reference evidence="2 3" key="1">
    <citation type="submission" date="2015-08" db="EMBL/GenBank/DDBJ databases">
        <title>Comparative genomics of the Campylobacter concisus group.</title>
        <authorList>
            <person name="Yee E."/>
            <person name="Chapman M.H."/>
            <person name="Huynh S."/>
            <person name="Bono J.L."/>
            <person name="On S.L."/>
            <person name="St Leger J."/>
            <person name="Foster G."/>
            <person name="Parker C.T."/>
            <person name="Miller W.G."/>
        </authorList>
    </citation>
    <scope>NUCLEOTIDE SEQUENCE [LARGE SCALE GENOMIC DNA]</scope>
    <source>
        <strain evidence="2 3">RM9337</strain>
    </source>
</reference>
<protein>
    <submittedName>
        <fullName evidence="2">EpsG family protein</fullName>
    </submittedName>
</protein>
<evidence type="ECO:0000313" key="3">
    <source>
        <dbReference type="Proteomes" id="UP000650616"/>
    </source>
</evidence>
<gene>
    <name evidence="2" type="ORF">CCAL9337_02580</name>
</gene>
<comment type="caution">
    <text evidence="2">The sequence shown here is derived from an EMBL/GenBank/DDBJ whole genome shotgun (WGS) entry which is preliminary data.</text>
</comment>
<keyword evidence="1" id="KW-0812">Transmembrane</keyword>
<keyword evidence="3" id="KW-1185">Reference proteome</keyword>
<organism evidence="2 3">
    <name type="scientific">Campylobacter californiensis</name>
    <dbReference type="NCBI Taxonomy" id="1032243"/>
    <lineage>
        <taxon>Bacteria</taxon>
        <taxon>Pseudomonadati</taxon>
        <taxon>Campylobacterota</taxon>
        <taxon>Epsilonproteobacteria</taxon>
        <taxon>Campylobacterales</taxon>
        <taxon>Campylobacteraceae</taxon>
        <taxon>Campylobacter</taxon>
    </lineage>
</organism>
<evidence type="ECO:0000313" key="2">
    <source>
        <dbReference type="EMBL" id="MBE3607616.1"/>
    </source>
</evidence>
<dbReference type="InterPro" id="IPR049458">
    <property type="entry name" value="EpsG-like"/>
</dbReference>
<keyword evidence="1" id="KW-1133">Transmembrane helix</keyword>
<dbReference type="RefSeq" id="WP_170015583.1">
    <property type="nucleotide sequence ID" value="NZ_CP012545.1"/>
</dbReference>
<name>A0AAW3ZWT0_9BACT</name>
<proteinExistence type="predicted"/>